<dbReference type="OrthoDB" id="9809746at2"/>
<dbReference type="KEGG" id="cpi:Cpin_7123"/>
<name>A0A979GBJ5_CHIPD</name>
<dbReference type="InterPro" id="IPR013766">
    <property type="entry name" value="Thioredoxin_domain"/>
</dbReference>
<dbReference type="SUPFAM" id="SSF52833">
    <property type="entry name" value="Thioredoxin-like"/>
    <property type="match status" value="1"/>
</dbReference>
<dbReference type="RefSeq" id="WP_012794687.1">
    <property type="nucleotide sequence ID" value="NC_013132.1"/>
</dbReference>
<protein>
    <submittedName>
        <fullName evidence="2">Alkyl hydroperoxide reductase/ Thiol specific antioxidant/ Mal allergen</fullName>
    </submittedName>
</protein>
<gene>
    <name evidence="2" type="ordered locus">Cpin_7123</name>
</gene>
<dbReference type="Proteomes" id="UP000002215">
    <property type="component" value="Chromosome"/>
</dbReference>
<dbReference type="EMBL" id="CP001699">
    <property type="protein sequence ID" value="ACU64524.1"/>
    <property type="molecule type" value="Genomic_DNA"/>
</dbReference>
<sequence length="192" mass="22287">MNLKINQPAPDFITRDIWGNTVQLSQLREQKVLLTFYRHVACPVNHLRFQELRTYEKEFCKKKLAVLAVYESSKDNLLRYSEDENYYARLIANPEFDLYEKYDIELNTLKLLFSMYNGGPAKAAEGLKLMKHRFKAEGHNNLMGGDFLIGEDGLLKQVYYNQFLGDHLPTKEILAFINDPDYKVIGSSTCCD</sequence>
<feature type="domain" description="Thioredoxin" evidence="1">
    <location>
        <begin position="3"/>
        <end position="182"/>
    </location>
</feature>
<dbReference type="PROSITE" id="PS51352">
    <property type="entry name" value="THIOREDOXIN_2"/>
    <property type="match status" value="1"/>
</dbReference>
<organism evidence="2 3">
    <name type="scientific">Chitinophaga pinensis (strain ATCC 43595 / DSM 2588 / LMG 13176 / NBRC 15968 / NCIMB 11800 / UQM 2034)</name>
    <dbReference type="NCBI Taxonomy" id="485918"/>
    <lineage>
        <taxon>Bacteria</taxon>
        <taxon>Pseudomonadati</taxon>
        <taxon>Bacteroidota</taxon>
        <taxon>Chitinophagia</taxon>
        <taxon>Chitinophagales</taxon>
        <taxon>Chitinophagaceae</taxon>
        <taxon>Chitinophaga</taxon>
    </lineage>
</organism>
<evidence type="ECO:0000313" key="3">
    <source>
        <dbReference type="Proteomes" id="UP000002215"/>
    </source>
</evidence>
<proteinExistence type="predicted"/>
<dbReference type="GO" id="GO:0016209">
    <property type="term" value="F:antioxidant activity"/>
    <property type="evidence" value="ECO:0007669"/>
    <property type="project" value="InterPro"/>
</dbReference>
<dbReference type="Gene3D" id="3.40.30.10">
    <property type="entry name" value="Glutaredoxin"/>
    <property type="match status" value="1"/>
</dbReference>
<dbReference type="AlphaFoldDB" id="A0A979GBJ5"/>
<dbReference type="Pfam" id="PF00578">
    <property type="entry name" value="AhpC-TSA"/>
    <property type="match status" value="1"/>
</dbReference>
<dbReference type="GO" id="GO:0016491">
    <property type="term" value="F:oxidoreductase activity"/>
    <property type="evidence" value="ECO:0007669"/>
    <property type="project" value="InterPro"/>
</dbReference>
<reference evidence="3" key="1">
    <citation type="submission" date="2009-08" db="EMBL/GenBank/DDBJ databases">
        <title>The complete genome of Chitinophaga pinensis DSM 2588.</title>
        <authorList>
            <consortium name="US DOE Joint Genome Institute (JGI-PGF)"/>
            <person name="Lucas S."/>
            <person name="Copeland A."/>
            <person name="Lapidus A."/>
            <person name="Glavina del Rio T."/>
            <person name="Dalin E."/>
            <person name="Tice H."/>
            <person name="Bruce D."/>
            <person name="Goodwin L."/>
            <person name="Pitluck S."/>
            <person name="Kyrpides N."/>
            <person name="Mavromatis K."/>
            <person name="Ivanova N."/>
            <person name="Mikhailova N."/>
            <person name="Sims D."/>
            <person name="Meinche L."/>
            <person name="Brettin T."/>
            <person name="Detter J.C."/>
            <person name="Han C."/>
            <person name="Larimer F."/>
            <person name="Land M."/>
            <person name="Hauser L."/>
            <person name="Markowitz V."/>
            <person name="Cheng J.-F."/>
            <person name="Hugenholtz P."/>
            <person name="Woyke T."/>
            <person name="Wu D."/>
            <person name="Spring S."/>
            <person name="Klenk H.-P."/>
            <person name="Eisen J.A."/>
        </authorList>
    </citation>
    <scope>NUCLEOTIDE SEQUENCE [LARGE SCALE GENOMIC DNA]</scope>
    <source>
        <strain evidence="3">ATCC 43595 / DSM 2588 / LMG 13176 / NBRC 15968 / NCIMB 11800 / UQM 2034</strain>
    </source>
</reference>
<dbReference type="InterPro" id="IPR000866">
    <property type="entry name" value="AhpC/TSA"/>
</dbReference>
<evidence type="ECO:0000259" key="1">
    <source>
        <dbReference type="PROSITE" id="PS51352"/>
    </source>
</evidence>
<dbReference type="InterPro" id="IPR036249">
    <property type="entry name" value="Thioredoxin-like_sf"/>
</dbReference>
<reference evidence="2 3" key="2">
    <citation type="journal article" date="2010" name="Stand. Genomic Sci.">
        <title>Complete genome sequence of Chitinophaga pinensis type strain (UQM 2034).</title>
        <authorList>
            <person name="Glavina Del Rio T."/>
            <person name="Abt B."/>
            <person name="Spring S."/>
            <person name="Lapidus A."/>
            <person name="Nolan M."/>
            <person name="Tice H."/>
            <person name="Copeland A."/>
            <person name="Cheng J.F."/>
            <person name="Chen F."/>
            <person name="Bruce D."/>
            <person name="Goodwin L."/>
            <person name="Pitluck S."/>
            <person name="Ivanova N."/>
            <person name="Mavromatis K."/>
            <person name="Mikhailova N."/>
            <person name="Pati A."/>
            <person name="Chen A."/>
            <person name="Palaniappan K."/>
            <person name="Land M."/>
            <person name="Hauser L."/>
            <person name="Chang Y.J."/>
            <person name="Jeffries C.D."/>
            <person name="Chain P."/>
            <person name="Saunders E."/>
            <person name="Detter J.C."/>
            <person name="Brettin T."/>
            <person name="Rohde M."/>
            <person name="Goker M."/>
            <person name="Bristow J."/>
            <person name="Eisen J.A."/>
            <person name="Markowitz V."/>
            <person name="Hugenholtz P."/>
            <person name="Kyrpides N.C."/>
            <person name="Klenk H.P."/>
            <person name="Lucas S."/>
        </authorList>
    </citation>
    <scope>NUCLEOTIDE SEQUENCE [LARGE SCALE GENOMIC DNA]</scope>
    <source>
        <strain evidence="3">ATCC 43595 / DSM 2588 / LMG 13176 / NBRC 15968 / NCIMB 11800 / UQM 2034</strain>
    </source>
</reference>
<evidence type="ECO:0000313" key="2">
    <source>
        <dbReference type="EMBL" id="ACU64524.1"/>
    </source>
</evidence>
<accession>A0A979GBJ5</accession>